<dbReference type="Pfam" id="PF00097">
    <property type="entry name" value="zf-C3HC4"/>
    <property type="match status" value="1"/>
</dbReference>
<keyword evidence="16" id="KW-1185">Reference proteome</keyword>
<dbReference type="AlphaFoldDB" id="A0AAP0JCL1"/>
<evidence type="ECO:0000256" key="1">
    <source>
        <dbReference type="ARBA" id="ARBA00001798"/>
    </source>
</evidence>
<dbReference type="Gene3D" id="3.30.40.10">
    <property type="entry name" value="Zinc/RING finger domain, C3HC4 (zinc finger)"/>
    <property type="match status" value="1"/>
</dbReference>
<accession>A0AAP0JCL1</accession>
<dbReference type="PROSITE" id="PS50089">
    <property type="entry name" value="ZF_RING_2"/>
    <property type="match status" value="1"/>
</dbReference>
<dbReference type="GO" id="GO:0008270">
    <property type="term" value="F:zinc ion binding"/>
    <property type="evidence" value="ECO:0007669"/>
    <property type="project" value="UniProtKB-KW"/>
</dbReference>
<evidence type="ECO:0000256" key="5">
    <source>
        <dbReference type="ARBA" id="ARBA00012251"/>
    </source>
</evidence>
<dbReference type="InterPro" id="IPR044066">
    <property type="entry name" value="TRIAD_supradom"/>
</dbReference>
<keyword evidence="9 12" id="KW-0863">Zinc-finger</keyword>
<evidence type="ECO:0000256" key="4">
    <source>
        <dbReference type="ARBA" id="ARBA00005884"/>
    </source>
</evidence>
<protein>
    <recommendedName>
        <fullName evidence="5">RBR-type E3 ubiquitin transferase</fullName>
        <ecNumber evidence="5">2.3.2.31</ecNumber>
    </recommendedName>
</protein>
<evidence type="ECO:0000256" key="3">
    <source>
        <dbReference type="ARBA" id="ARBA00003976"/>
    </source>
</evidence>
<organism evidence="15 16">
    <name type="scientific">Stephania japonica</name>
    <dbReference type="NCBI Taxonomy" id="461633"/>
    <lineage>
        <taxon>Eukaryota</taxon>
        <taxon>Viridiplantae</taxon>
        <taxon>Streptophyta</taxon>
        <taxon>Embryophyta</taxon>
        <taxon>Tracheophyta</taxon>
        <taxon>Spermatophyta</taxon>
        <taxon>Magnoliopsida</taxon>
        <taxon>Ranunculales</taxon>
        <taxon>Menispermaceae</taxon>
        <taxon>Menispermoideae</taxon>
        <taxon>Cissampelideae</taxon>
        <taxon>Stephania</taxon>
    </lineage>
</organism>
<name>A0AAP0JCL1_9MAGN</name>
<reference evidence="15 16" key="1">
    <citation type="submission" date="2024-01" db="EMBL/GenBank/DDBJ databases">
        <title>Genome assemblies of Stephania.</title>
        <authorList>
            <person name="Yang L."/>
        </authorList>
    </citation>
    <scope>NUCLEOTIDE SEQUENCE [LARGE SCALE GENOMIC DNA]</scope>
    <source>
        <strain evidence="15">QJT</strain>
        <tissue evidence="15">Leaf</tissue>
    </source>
</reference>
<dbReference type="FunFam" id="3.30.40.10:FF:000230">
    <property type="entry name" value="RBR-type E3 ubiquitin transferase"/>
    <property type="match status" value="1"/>
</dbReference>
<dbReference type="CDD" id="cd22582">
    <property type="entry name" value="BRcat_RBR_unk"/>
    <property type="match status" value="1"/>
</dbReference>
<dbReference type="InterPro" id="IPR002867">
    <property type="entry name" value="IBR_dom"/>
</dbReference>
<comment type="similarity">
    <text evidence="4">Belongs to the RBR family. Ariadne subfamily.</text>
</comment>
<evidence type="ECO:0000256" key="7">
    <source>
        <dbReference type="ARBA" id="ARBA00022723"/>
    </source>
</evidence>
<dbReference type="PROSITE" id="PS51873">
    <property type="entry name" value="TRIAD"/>
    <property type="match status" value="1"/>
</dbReference>
<evidence type="ECO:0000259" key="13">
    <source>
        <dbReference type="PROSITE" id="PS50089"/>
    </source>
</evidence>
<dbReference type="EC" id="2.3.2.31" evidence="5"/>
<feature type="domain" description="RING-type" evidence="13">
    <location>
        <begin position="88"/>
        <end position="133"/>
    </location>
</feature>
<dbReference type="InterPro" id="IPR018957">
    <property type="entry name" value="Znf_C3HC4_RING-type"/>
</dbReference>
<evidence type="ECO:0000313" key="15">
    <source>
        <dbReference type="EMBL" id="KAK9131518.1"/>
    </source>
</evidence>
<dbReference type="PROSITE" id="PS00518">
    <property type="entry name" value="ZF_RING_1"/>
    <property type="match status" value="1"/>
</dbReference>
<dbReference type="InterPro" id="IPR017907">
    <property type="entry name" value="Znf_RING_CS"/>
</dbReference>
<evidence type="ECO:0000256" key="2">
    <source>
        <dbReference type="ARBA" id="ARBA00001947"/>
    </source>
</evidence>
<sequence length="291" mass="32515">MEATLAVGNETELTVMPSATEADSVAKEATALAEEEEQVQVKEQKPRAEEDGKVNEVCELLPHKTLSLNCVNEAGESSVSSDDSAFICSICAESKAQNESLSAKDCSHSFCSECMIKHIVTRIQGGITSILCPEPSCKAVLELNQFTNSILPPQVFESWCHALCEAMIRRLQQFYCPYKDCSGLLVDEGDMVVKESECPYCHRLFCAQCKVSWHSGIDCEEYQQLNENERGKEDIMALELAKQSKWQRCPTCRFYVERTEGCLFIQCRCGASFCYNCGAPMLDHYCSNCKH</sequence>
<comment type="caution">
    <text evidence="15">The sequence shown here is derived from an EMBL/GenBank/DDBJ whole genome shotgun (WGS) entry which is preliminary data.</text>
</comment>
<gene>
    <name evidence="15" type="ORF">Sjap_012005</name>
</gene>
<evidence type="ECO:0000256" key="10">
    <source>
        <dbReference type="ARBA" id="ARBA00022786"/>
    </source>
</evidence>
<evidence type="ECO:0000256" key="8">
    <source>
        <dbReference type="ARBA" id="ARBA00022737"/>
    </source>
</evidence>
<dbReference type="PANTHER" id="PTHR11685">
    <property type="entry name" value="RBR FAMILY RING FINGER AND IBR DOMAIN-CONTAINING"/>
    <property type="match status" value="1"/>
</dbReference>
<dbReference type="InterPro" id="IPR001841">
    <property type="entry name" value="Znf_RING"/>
</dbReference>
<keyword evidence="6" id="KW-0808">Transferase</keyword>
<dbReference type="FunFam" id="1.20.120.1750:FF:000018">
    <property type="entry name" value="RBR-type E3 ubiquitin transferase"/>
    <property type="match status" value="1"/>
</dbReference>
<dbReference type="EMBL" id="JBBNAE010000004">
    <property type="protein sequence ID" value="KAK9131518.1"/>
    <property type="molecule type" value="Genomic_DNA"/>
</dbReference>
<evidence type="ECO:0000256" key="12">
    <source>
        <dbReference type="PROSITE-ProRule" id="PRU00175"/>
    </source>
</evidence>
<dbReference type="InterPro" id="IPR031127">
    <property type="entry name" value="E3_UB_ligase_RBR"/>
</dbReference>
<keyword evidence="10" id="KW-0833">Ubl conjugation pathway</keyword>
<comment type="cofactor">
    <cofactor evidence="2">
        <name>Zn(2+)</name>
        <dbReference type="ChEBI" id="CHEBI:29105"/>
    </cofactor>
</comment>
<evidence type="ECO:0000313" key="16">
    <source>
        <dbReference type="Proteomes" id="UP001417504"/>
    </source>
</evidence>
<keyword evidence="7" id="KW-0479">Metal-binding</keyword>
<evidence type="ECO:0000256" key="11">
    <source>
        <dbReference type="ARBA" id="ARBA00022833"/>
    </source>
</evidence>
<dbReference type="GO" id="GO:0061630">
    <property type="term" value="F:ubiquitin protein ligase activity"/>
    <property type="evidence" value="ECO:0007669"/>
    <property type="project" value="UniProtKB-EC"/>
</dbReference>
<evidence type="ECO:0000256" key="9">
    <source>
        <dbReference type="ARBA" id="ARBA00022771"/>
    </source>
</evidence>
<keyword evidence="11" id="KW-0862">Zinc</keyword>
<keyword evidence="8" id="KW-0677">Repeat</keyword>
<comment type="function">
    <text evidence="3">Might act as an E3 ubiquitin-protein ligase, or as part of E3 complex, which accepts ubiquitin from specific E2 ubiquitin-conjugating enzymes and then transfers it to substrates.</text>
</comment>
<dbReference type="SUPFAM" id="SSF57850">
    <property type="entry name" value="RING/U-box"/>
    <property type="match status" value="3"/>
</dbReference>
<feature type="domain" description="RING-type" evidence="14">
    <location>
        <begin position="84"/>
        <end position="291"/>
    </location>
</feature>
<dbReference type="Gene3D" id="1.20.120.1750">
    <property type="match status" value="1"/>
</dbReference>
<dbReference type="CDD" id="cd22584">
    <property type="entry name" value="Rcat_RBR_unk"/>
    <property type="match status" value="1"/>
</dbReference>
<dbReference type="Proteomes" id="UP001417504">
    <property type="component" value="Unassembled WGS sequence"/>
</dbReference>
<dbReference type="InterPro" id="IPR013083">
    <property type="entry name" value="Znf_RING/FYVE/PHD"/>
</dbReference>
<evidence type="ECO:0000259" key="14">
    <source>
        <dbReference type="PROSITE" id="PS51873"/>
    </source>
</evidence>
<dbReference type="GO" id="GO:0016567">
    <property type="term" value="P:protein ubiquitination"/>
    <property type="evidence" value="ECO:0007669"/>
    <property type="project" value="InterPro"/>
</dbReference>
<evidence type="ECO:0000256" key="6">
    <source>
        <dbReference type="ARBA" id="ARBA00022679"/>
    </source>
</evidence>
<dbReference type="Pfam" id="PF01485">
    <property type="entry name" value="IBR"/>
    <property type="match status" value="2"/>
</dbReference>
<proteinExistence type="inferred from homology"/>
<comment type="catalytic activity">
    <reaction evidence="1">
        <text>[E2 ubiquitin-conjugating enzyme]-S-ubiquitinyl-L-cysteine + [acceptor protein]-L-lysine = [E2 ubiquitin-conjugating enzyme]-L-cysteine + [acceptor protein]-N(6)-ubiquitinyl-L-lysine.</text>
        <dbReference type="EC" id="2.3.2.31"/>
    </reaction>
</comment>
<dbReference type="SMART" id="SM00647">
    <property type="entry name" value="IBR"/>
    <property type="match status" value="2"/>
</dbReference>